<dbReference type="AlphaFoldDB" id="W3WWH7"/>
<dbReference type="HOGENOM" id="CLU_017006_2_0_1"/>
<dbReference type="Gene3D" id="2.30.110.10">
    <property type="entry name" value="Electron Transport, Fmn-binding Protein, Chain A"/>
    <property type="match status" value="1"/>
</dbReference>
<dbReference type="PROSITE" id="PS51384">
    <property type="entry name" value="FAD_FR"/>
    <property type="match status" value="1"/>
</dbReference>
<dbReference type="Gene3D" id="3.40.50.80">
    <property type="entry name" value="Nucleotide-binding domain of ferredoxin-NADP reductase (FNR) module"/>
    <property type="match status" value="1"/>
</dbReference>
<evidence type="ECO:0000313" key="3">
    <source>
        <dbReference type="Proteomes" id="UP000030651"/>
    </source>
</evidence>
<dbReference type="InParanoid" id="W3WWH7"/>
<sequence>MSRPGVEIHWHAGEHEIHNFLRIPQRDNPTYPGLGPHYYKRIIDSPLVAFGTLDQQGRPWTTIWGGEAGFCRPIAQGFIGTNTEADARFDPVFQELFAATDDESLDRKIVDERVIKPEGGKPMAALTIDLETRDRVKLSGRFVAGAVTSRTDAGLGAFQMALQVEESLGNCPKYLNKKHITPHSPRPVLLSEGSGLPLPLEAVDLLAQADLFFISSKHGDENMDVNHRGGPPGFMRLFRNSANEVTLVYPEYSGNRLYQTLGNLQKDPVAGIVVPDFQTGNVLYLTGRTTTLFGDKAAAYLPRTKLAVKIEIDEARFVQDGLPFRGDVIDYSPYNPPVRRLLTEQDPVGAGDAGSDAMATATLKSRDLITPTIARFVFKLHMNSAAPSNGTSGIKEEGKQQWWLPGQHVTLDFGPELDRGWSHMNDGDPQSLNDDFVRTFTVSAPHSGNDKDPEMQITARKHGPATGLLWRWNLRVPLELPVLGFGGGEGFRLPIEVIQNAGANDDAAATQSIFVAGGVGITPLMAQAKAVLQSGVGDLRVIWSLRAEDLPLAIRVFEEIEGLGPATTLFVTGTATTEETRGWADTLKGAGAVVVQRRLSAEDLLGVGEKGRRTYYCCTGTALMTNLSSWLKGEKMVYESFNY</sequence>
<keyword evidence="3" id="KW-1185">Reference proteome</keyword>
<dbReference type="InterPro" id="IPR039261">
    <property type="entry name" value="FNR_nucleotide-bd"/>
</dbReference>
<dbReference type="InterPro" id="IPR017927">
    <property type="entry name" value="FAD-bd_FR_type"/>
</dbReference>
<dbReference type="Proteomes" id="UP000030651">
    <property type="component" value="Unassembled WGS sequence"/>
</dbReference>
<feature type="domain" description="FAD-binding FR-type" evidence="1">
    <location>
        <begin position="356"/>
        <end position="494"/>
    </location>
</feature>
<dbReference type="OMA" id="LICCAVP"/>
<accession>W3WWH7</accession>
<reference evidence="3" key="1">
    <citation type="journal article" date="2015" name="BMC Genomics">
        <title>Genomic and transcriptomic analysis of the endophytic fungus Pestalotiopsis fici reveals its lifestyle and high potential for synthesis of natural products.</title>
        <authorList>
            <person name="Wang X."/>
            <person name="Zhang X."/>
            <person name="Liu L."/>
            <person name="Xiang M."/>
            <person name="Wang W."/>
            <person name="Sun X."/>
            <person name="Che Y."/>
            <person name="Guo L."/>
            <person name="Liu G."/>
            <person name="Guo L."/>
            <person name="Wang C."/>
            <person name="Yin W.B."/>
            <person name="Stadler M."/>
            <person name="Zhang X."/>
            <person name="Liu X."/>
        </authorList>
    </citation>
    <scope>NUCLEOTIDE SEQUENCE [LARGE SCALE GENOMIC DNA]</scope>
    <source>
        <strain evidence="3">W106-1 / CGMCC3.15140</strain>
    </source>
</reference>
<dbReference type="GO" id="GO:0016491">
    <property type="term" value="F:oxidoreductase activity"/>
    <property type="evidence" value="ECO:0007669"/>
    <property type="project" value="InterPro"/>
</dbReference>
<dbReference type="KEGG" id="pfy:PFICI_10267"/>
<name>W3WWH7_PESFW</name>
<evidence type="ECO:0000259" key="1">
    <source>
        <dbReference type="PROSITE" id="PS51384"/>
    </source>
</evidence>
<dbReference type="STRING" id="1229662.W3WWH7"/>
<organism evidence="2 3">
    <name type="scientific">Pestalotiopsis fici (strain W106-1 / CGMCC3.15140)</name>
    <dbReference type="NCBI Taxonomy" id="1229662"/>
    <lineage>
        <taxon>Eukaryota</taxon>
        <taxon>Fungi</taxon>
        <taxon>Dikarya</taxon>
        <taxon>Ascomycota</taxon>
        <taxon>Pezizomycotina</taxon>
        <taxon>Sordariomycetes</taxon>
        <taxon>Xylariomycetidae</taxon>
        <taxon>Amphisphaeriales</taxon>
        <taxon>Sporocadaceae</taxon>
        <taxon>Pestalotiopsis</taxon>
    </lineage>
</organism>
<dbReference type="PANTHER" id="PTHR42815">
    <property type="entry name" value="FAD-BINDING, PUTATIVE (AFU_ORTHOLOGUE AFUA_6G07600)-RELATED"/>
    <property type="match status" value="1"/>
</dbReference>
<dbReference type="InterPro" id="IPR012349">
    <property type="entry name" value="Split_barrel_FMN-bd"/>
</dbReference>
<dbReference type="OrthoDB" id="436496at2759"/>
<gene>
    <name evidence="2" type="ORF">PFICI_10267</name>
</gene>
<protein>
    <recommendedName>
        <fullName evidence="1">FAD-binding FR-type domain-containing protein</fullName>
    </recommendedName>
</protein>
<dbReference type="eggNOG" id="ENOG502QV2C">
    <property type="taxonomic scope" value="Eukaryota"/>
</dbReference>
<dbReference type="PANTHER" id="PTHR42815:SF2">
    <property type="entry name" value="FAD-BINDING, PUTATIVE (AFU_ORTHOLOGUE AFUA_6G07600)-RELATED"/>
    <property type="match status" value="1"/>
</dbReference>
<proteinExistence type="predicted"/>
<dbReference type="SUPFAM" id="SSF52343">
    <property type="entry name" value="Ferredoxin reductase-like, C-terminal NADP-linked domain"/>
    <property type="match status" value="1"/>
</dbReference>
<dbReference type="EMBL" id="KI912115">
    <property type="protein sequence ID" value="ETS78205.1"/>
    <property type="molecule type" value="Genomic_DNA"/>
</dbReference>
<evidence type="ECO:0000313" key="2">
    <source>
        <dbReference type="EMBL" id="ETS78205.1"/>
    </source>
</evidence>
<dbReference type="GeneID" id="19275280"/>
<dbReference type="RefSeq" id="XP_007837039.1">
    <property type="nucleotide sequence ID" value="XM_007838848.1"/>
</dbReference>